<keyword evidence="22 23" id="KW-1160">Virus entry into host cell</keyword>
<keyword evidence="6 23" id="KW-0945">Host-virus interaction</keyword>
<dbReference type="GO" id="GO:0039654">
    <property type="term" value="P:fusion of virus membrane with host endosome membrane"/>
    <property type="evidence" value="ECO:0007669"/>
    <property type="project" value="UniProtKB-UniRule"/>
</dbReference>
<keyword evidence="20 23" id="KW-0325">Glycoprotein</keyword>
<feature type="chain" id="PRO_5034535689" description="Spike protein S2'" evidence="23">
    <location>
        <begin position="905"/>
        <end position="1356"/>
    </location>
</feature>
<comment type="function">
    <text evidence="23">Spike protein S2: mediates fusion of the virion and cellular membranes by acting as a class I viral fusion protein. Under the current model, the protein has at least three conformational states: pre-fusion native state, pre-hairpin intermediate state, and post-fusion hairpin state. During viral and target cell membrane fusion, the coiled coil regions (heptad repeats) assume a trimer-of-hairpins structure, positioning the fusion peptide in close proximity to the C-terminal region of the ectodomain. The formation of this structure appears to drive apposition and subsequent fusion of viral and target cell membranes.</text>
</comment>
<dbReference type="SUPFAM" id="SSF111474">
    <property type="entry name" value="Coronavirus S2 glycoprotein"/>
    <property type="match status" value="2"/>
</dbReference>
<evidence type="ECO:0000313" key="34">
    <source>
        <dbReference type="Proteomes" id="UP000122230"/>
    </source>
</evidence>
<dbReference type="EMBL" id="MH557017">
    <property type="protein sequence ID" value="AXT92554.1"/>
    <property type="molecule type" value="Genomic_RNA"/>
</dbReference>
<keyword evidence="17 23" id="KW-0472">Membrane</keyword>
<evidence type="ECO:0000256" key="19">
    <source>
        <dbReference type="ARBA" id="ARBA00023157"/>
    </source>
</evidence>
<dbReference type="GO" id="GO:0016020">
    <property type="term" value="C:membrane"/>
    <property type="evidence" value="ECO:0007669"/>
    <property type="project" value="UniProtKB-UniRule"/>
</dbReference>
<feature type="site" description="Cleavage" evidence="23">
    <location>
        <begin position="904"/>
        <end position="905"/>
    </location>
</feature>
<evidence type="ECO:0000256" key="20">
    <source>
        <dbReference type="ARBA" id="ARBA00023180"/>
    </source>
</evidence>
<dbReference type="InterPro" id="IPR036326">
    <property type="entry name" value="Spike_S1_RBD_sf_bCoV"/>
</dbReference>
<evidence type="ECO:0000256" key="9">
    <source>
        <dbReference type="ARBA" id="ARBA00022729"/>
    </source>
</evidence>
<keyword evidence="5 23" id="KW-1032">Host cell membrane</keyword>
<keyword evidence="4 23" id="KW-1170">Fusion of virus membrane with host endosomal membrane</keyword>
<feature type="region of interest" description="Fusion peptide 2" evidence="23">
    <location>
        <begin position="924"/>
        <end position="944"/>
    </location>
</feature>
<dbReference type="Gene3D" id="2.60.120.960">
    <property type="entry name" value="Spike glycoprotein, N-terminal domain"/>
    <property type="match status" value="1"/>
</dbReference>
<evidence type="ECO:0000256" key="13">
    <source>
        <dbReference type="ARBA" id="ARBA00022879"/>
    </source>
</evidence>
<dbReference type="GO" id="GO:0044173">
    <property type="term" value="C:host cell endoplasmic reticulum-Golgi intermediate compartment membrane"/>
    <property type="evidence" value="ECO:0007669"/>
    <property type="project" value="UniProtKB-SubCell"/>
</dbReference>
<comment type="function">
    <text evidence="23">Spike protein S1: attaches the virion to the cell membrane by interacting with host receptor, initiating the infection.</text>
</comment>
<evidence type="ECO:0000256" key="10">
    <source>
        <dbReference type="ARBA" id="ARBA00022804"/>
    </source>
</evidence>
<keyword evidence="7 23" id="KW-1162">Viral penetration into host cytoplasm</keyword>
<evidence type="ECO:0000256" key="6">
    <source>
        <dbReference type="ARBA" id="ARBA00022581"/>
    </source>
</evidence>
<reference evidence="29 34" key="1">
    <citation type="submission" date="2015-09" db="EMBL/GenBank/DDBJ databases">
        <title>Characterization of HCoV-HKU1 isolates from a paediatric patient with severe acute respiratory infection in Beijing.</title>
        <authorList>
            <person name="Zhu N."/>
            <person name="Wang Y."/>
            <person name="Lu R."/>
            <person name="Zhao Y."/>
            <person name="Xie Z."/>
            <person name="Tan W."/>
        </authorList>
    </citation>
    <scope>NUCLEOTIDE SEQUENCE [LARGE SCALE GENOMIC DNA]</scope>
    <source>
        <strain evidence="29">BJ01-p3</strain>
    </source>
</reference>
<dbReference type="InterPro" id="IPR044339">
    <property type="entry name" value="Spike_S1_NTD_MHV-like"/>
</dbReference>
<dbReference type="Pfam" id="PF16451">
    <property type="entry name" value="bCoV_S1_N"/>
    <property type="match status" value="1"/>
</dbReference>
<dbReference type="EMBL" id="MH556999">
    <property type="protein sequence ID" value="AXT92536.1"/>
    <property type="molecule type" value="Genomic_RNA"/>
</dbReference>
<evidence type="ECO:0000256" key="16">
    <source>
        <dbReference type="ARBA" id="ARBA00023054"/>
    </source>
</evidence>
<evidence type="ECO:0000256" key="23">
    <source>
        <dbReference type="HAMAP-Rule" id="MF_04099"/>
    </source>
</evidence>
<keyword evidence="19 23" id="KW-1015">Disulfide bond</keyword>
<dbReference type="FunFam" id="2.60.120.960:FF:000002">
    <property type="entry name" value="Spike glycoprotein"/>
    <property type="match status" value="1"/>
</dbReference>
<evidence type="ECO:0000256" key="21">
    <source>
        <dbReference type="ARBA" id="ARBA00023288"/>
    </source>
</evidence>
<evidence type="ECO:0000256" key="7">
    <source>
        <dbReference type="ARBA" id="ARBA00022595"/>
    </source>
</evidence>
<evidence type="ECO:0000259" key="28">
    <source>
        <dbReference type="PROSITE" id="PS51924"/>
    </source>
</evidence>
<evidence type="ECO:0000259" key="27">
    <source>
        <dbReference type="PROSITE" id="PS51923"/>
    </source>
</evidence>
<proteinExistence type="inferred from homology"/>
<dbReference type="InterPro" id="IPR043002">
    <property type="entry name" value="Spike_N_sf"/>
</dbReference>
<evidence type="ECO:0000313" key="30">
    <source>
        <dbReference type="EMBL" id="AXT92535.1"/>
    </source>
</evidence>
<dbReference type="HAMAP" id="MF_04099">
    <property type="entry name" value="BETA_CORONA_SPIKE"/>
    <property type="match status" value="1"/>
</dbReference>
<feature type="chain" id="PRO_5034535691" description="Spike protein S2" evidence="23">
    <location>
        <begin position="757"/>
        <end position="1356"/>
    </location>
</feature>
<keyword evidence="9 23" id="KW-0732">Signal</keyword>
<keyword evidence="16 23" id="KW-0175">Coiled coil</keyword>
<feature type="coiled-coil region" evidence="23">
    <location>
        <begin position="1034"/>
        <end position="1078"/>
    </location>
</feature>
<keyword evidence="8 23" id="KW-0812">Transmembrane</keyword>
<comment type="function">
    <text evidence="23">Spike protein S2': Acts as a viral fusion peptide which is unmasked following S2 cleavage occurring upon virus endocytosis.</text>
</comment>
<dbReference type="PROSITE" id="PS51924">
    <property type="entry name" value="COV_S2_HR2"/>
    <property type="match status" value="1"/>
</dbReference>
<evidence type="ECO:0000256" key="14">
    <source>
        <dbReference type="ARBA" id="ARBA00022989"/>
    </source>
</evidence>
<evidence type="ECO:0000313" key="31">
    <source>
        <dbReference type="EMBL" id="AXT92536.1"/>
    </source>
</evidence>
<feature type="disulfide bond" evidence="23">
    <location>
        <begin position="929"/>
        <end position="940"/>
    </location>
</feature>
<dbReference type="PROSITE" id="PS51923">
    <property type="entry name" value="COV_S2_HR1"/>
    <property type="match status" value="1"/>
</dbReference>
<dbReference type="Pfam" id="PF19209">
    <property type="entry name" value="CoV_S1_C"/>
    <property type="match status" value="1"/>
</dbReference>
<keyword evidence="15 23" id="KW-0843">Virulence</keyword>
<dbReference type="FunFam" id="1.20.5.300:FF:000003">
    <property type="entry name" value="Spike glycoprotein"/>
    <property type="match status" value="1"/>
</dbReference>
<dbReference type="InterPro" id="IPR042578">
    <property type="entry name" value="BETA_CORONA_SPIKE"/>
</dbReference>
<organism evidence="29 34">
    <name type="scientific">Human coronavirus HKU1</name>
    <name type="common">HCoV-HKU1</name>
    <dbReference type="NCBI Taxonomy" id="290028"/>
    <lineage>
        <taxon>Viruses</taxon>
        <taxon>Riboviria</taxon>
        <taxon>Orthornavirae</taxon>
        <taxon>Pisuviricota</taxon>
        <taxon>Pisoniviricetes</taxon>
        <taxon>Nidovirales</taxon>
        <taxon>Cornidovirineae</taxon>
        <taxon>Coronaviridae</taxon>
        <taxon>Orthocoronavirinae</taxon>
        <taxon>Betacoronavirus</taxon>
        <taxon>Embecovirus</taxon>
        <taxon>Betacoronavirus hongkongense</taxon>
    </lineage>
</organism>
<dbReference type="Pfam" id="PF01601">
    <property type="entry name" value="CoV_S2"/>
    <property type="match status" value="1"/>
</dbReference>
<evidence type="ECO:0000256" key="4">
    <source>
        <dbReference type="ARBA" id="ARBA00022510"/>
    </source>
</evidence>
<feature type="domain" description="BetaCoV S1-CTD" evidence="25">
    <location>
        <begin position="325"/>
        <end position="607"/>
    </location>
</feature>
<protein>
    <recommendedName>
        <fullName evidence="23">Spike glycoprotein</fullName>
        <shortName evidence="23">S glycoprotein</shortName>
    </recommendedName>
    <alternativeName>
        <fullName evidence="23">E2</fullName>
    </alternativeName>
    <alternativeName>
        <fullName evidence="23">Peplomer protein</fullName>
    </alternativeName>
    <component>
        <recommendedName>
            <fullName evidence="23">Spike protein S1</fullName>
        </recommendedName>
    </component>
    <component>
        <recommendedName>
            <fullName evidence="23">Spike protein S2</fullName>
        </recommendedName>
    </component>
    <component>
        <recommendedName>
            <fullName evidence="23">Spike protein S2'</fullName>
        </recommendedName>
    </component>
</protein>
<feature type="region of interest" description="Fusion peptide 1" evidence="23">
    <location>
        <begin position="905"/>
        <end position="926"/>
    </location>
</feature>
<dbReference type="InterPro" id="IPR043473">
    <property type="entry name" value="S2_sf_CoV"/>
</dbReference>
<comment type="domain">
    <text evidence="23">Fusion peptide 1 (FP1) and fusion peptide 2 (FP2) function cooperatively and have a membrane-ordering effect on lipid headgroups and shallow hydrophobic regions of target bilayers. They are considered as two domains of an extended, bipartite FP. The membrane-ordering activity is calcium-dependent and also dependent on correct folding, which is maintained by an internal disulfide bond in FP2.</text>
</comment>
<dbReference type="InterPro" id="IPR044874">
    <property type="entry name" value="Spike_S2_CoV_HR2"/>
</dbReference>
<gene>
    <name evidence="23 29" type="primary">S</name>
</gene>
<keyword evidence="11 23" id="KW-0946">Virion</keyword>
<dbReference type="Proteomes" id="UP000122230">
    <property type="component" value="Genome"/>
</dbReference>
<evidence type="ECO:0000313" key="32">
    <source>
        <dbReference type="EMBL" id="AXT92553.1"/>
    </source>
</evidence>
<dbReference type="SMR" id="A0A140H1H1"/>
<comment type="subcellular location">
    <subcellularLocation>
        <location evidence="2 23">Host cell membrane</location>
        <topology evidence="2 23">Single-pass type I membrane protein</topology>
    </subcellularLocation>
    <subcellularLocation>
        <location evidence="1 23">Host endoplasmic reticulum-Golgi intermediate compartment membrane</location>
        <topology evidence="1 23">Single-pass type I membrane protein</topology>
    </subcellularLocation>
    <subcellularLocation>
        <location evidence="23">Virion membrane</location>
        <topology evidence="23">Single-pass type I membrane protein</topology>
    </subcellularLocation>
    <text evidence="23">Accumulates in the endoplasmic reticulum-Golgi intermediate compartment, where it participates in virus particle assembly. Some S oligomers are transported to the host plasma membrane, where they may mediate cell-cell fusion.</text>
</comment>
<reference evidence="30" key="2">
    <citation type="submission" date="2018-07" db="EMBL/GenBank/DDBJ databases">
        <title>Molecular epidemiology of human coronavirus HKU1.</title>
        <authorList>
            <person name="Wang X."/>
            <person name="Ren L."/>
            <person name="Wang J."/>
        </authorList>
    </citation>
    <scope>NUCLEOTIDE SEQUENCE</scope>
    <source>
        <strain evidence="30">BCH1335A/2009</strain>
        <strain evidence="31">BCH1407A/2009</strain>
        <strain evidence="33">BCH1892A/2010</strain>
        <strain evidence="32">BCH1905A/2010</strain>
    </source>
</reference>
<evidence type="ECO:0000256" key="22">
    <source>
        <dbReference type="ARBA" id="ARBA00023296"/>
    </source>
</evidence>
<dbReference type="CDD" id="cd21483">
    <property type="entry name" value="HKU1_N1_CoV_Spike_S1_RBD"/>
    <property type="match status" value="1"/>
</dbReference>
<evidence type="ECO:0000256" key="3">
    <source>
        <dbReference type="ARBA" id="ARBA00022506"/>
    </source>
</evidence>
<dbReference type="GO" id="GO:0019064">
    <property type="term" value="P:fusion of virus membrane with host plasma membrane"/>
    <property type="evidence" value="ECO:0007669"/>
    <property type="project" value="UniProtKB-UniRule"/>
</dbReference>
<dbReference type="SUPFAM" id="SSF143587">
    <property type="entry name" value="SARS receptor-binding domain-like"/>
    <property type="match status" value="1"/>
</dbReference>
<keyword evidence="14 23" id="KW-1133">Transmembrane helix</keyword>
<dbReference type="GO" id="GO:0075509">
    <property type="term" value="P:endocytosis involved in viral entry into host cell"/>
    <property type="evidence" value="ECO:0007669"/>
    <property type="project" value="UniProtKB-UniRule"/>
</dbReference>
<evidence type="ECO:0000256" key="12">
    <source>
        <dbReference type="ARBA" id="ARBA00022870"/>
    </source>
</evidence>
<feature type="coiled-coil region" evidence="23">
    <location>
        <begin position="1262"/>
        <end position="1290"/>
    </location>
</feature>
<dbReference type="InterPro" id="IPR002552">
    <property type="entry name" value="Spike_S2_CoV"/>
</dbReference>
<evidence type="ECO:0000256" key="2">
    <source>
        <dbReference type="ARBA" id="ARBA00004402"/>
    </source>
</evidence>
<feature type="region of interest" description="Heptad repeat 1" evidence="23">
    <location>
        <begin position="1005"/>
        <end position="1055"/>
    </location>
</feature>
<sequence>MLLIIFILPTTLAVIGDFNCTNFAINDKNTTVPRISEYVVDVSYGLGTYYILDRVYLNTSILFTGYFPKSGANFRDLSLKGTTYLSTLWYQKPFLSDFNNGIFSRVKNTKLYVNKTLYSEFSTIVIGSVFINNSYTIVVQPHNGVLEITACQYTMCEYPHTICKSKGSFRNESWHFDKSEPLCLFKKNFTYNVSTDWLYFHFYQERGTFYAYYADSGMPTTFLFSLYLGTLLSHYYVLPLTCNAISSNTDNETLQYWVTPLSKRQYLLKFDNRGVITNAVDCSSSFFSEIQCKTKSLLPNTGVYDLSGFTVKPVATVHRRIPDLPDCDIDKWLNNFNVPSPLNWERKIFSNCNFNLSTLLRLVHTDSFSCNNFDESKIYGSCFKSIVLDKFAIPNSRRSDLQLGSSGFLQSSNYKIDTTSSSCQLYYSLPAINVTINNYNPSSWNRRYGFNNFNLSSHSVVYSRYCFSVNNTFCPCAKPSFASSCKSHKPPSASCPIGTNYRSCESTTVLDHTDWCRCSCLPDPITAYDPRSCSQKKSLVGVGEHCAGFGVDEEKCGVLDGSYNVSCLCSTDAFLGWSYDTCVSNNRCNIFSNFILNGINSGTTCSNDLLQPNTEVFTDVCVDYDLYGITGQGIFKEVSAVYYNSWQNLLYDSNGNIIGFKDFVTNKTYNIFPCYAGRVSAAFHQNASSLALLYRNLKCSYVLNNISLATQPYFDSYLGCVFNADNLTDYSVSSCALRMGSGFCVDYNSPSSSSSRRKRRSISASYRFVTFEPFNVSFVNDSIESVGGLYEIKIPTNFTIVGQEEFIQTNSPKVTIDCSLFVCSNYAACHDLLSEYGTFCDNINSILDEVNGLLDTTQLHVADTLMQGVTLSSNLNTNLHFDVDNINFKSLVGCLGPHCGSSSRSFFEDLLFDKVKLSDVGFVEAYNNCTGGSEIRDLLCVQSFNGIKVLPPILSESQISGYTTAATVAAMFPPWSAAAGIPFSLNVQYRINGLGVTMDVLNKNQKLIATAFNNALLSIQNGFSATNSALAKIQSVVNSNAQALNSLLQQLFNKFGAISSSLQEILSRLDALEAQVQIDRLINGRLTALNAYVSQQLSDISLVKFGAALAMEKVNECVKSQSPRINFCGNGNHILSLVQNAPYGLLFMHFSYKPISFKTVLVSPGLCISGDVGIAPKQGYFIKHNDHWMFTGSSYYYPEPISDKNVVFMNTCSVNFTKAPLVYLNHSVPKLSDFESELSHWFKNQTSIAPNLTLNFHTINATFLDLYYEMNLIQESIKSLNNSYINLKDIGTYEMYVKWPWYVWLLISFSFIIFLVLLFFICCCTGCGSACFSKCHNCCDEYGGHHDFVIKTSHDD</sequence>
<feature type="domain" description="BetaCoV S1-NTD" evidence="26">
    <location>
        <begin position="14"/>
        <end position="294"/>
    </location>
</feature>
<comment type="PTM">
    <text evidence="23">The cytoplasmic Cys-rich domain is palmitoylated. Spike glycoprotein is digested within host endosomes.</text>
</comment>
<feature type="domain" description="Coronavirus spike (S) glycoprotein S2 subunit heptad repeat 2 (HR2) region profile" evidence="28">
    <location>
        <begin position="1229"/>
        <end position="1312"/>
    </location>
</feature>
<evidence type="ECO:0000256" key="11">
    <source>
        <dbReference type="ARBA" id="ARBA00022844"/>
    </source>
</evidence>
<dbReference type="GO" id="GO:0020002">
    <property type="term" value="C:host cell plasma membrane"/>
    <property type="evidence" value="ECO:0007669"/>
    <property type="project" value="UniProtKB-SubCell"/>
</dbReference>
<keyword evidence="21 23" id="KW-0449">Lipoprotein</keyword>
<keyword evidence="13 23" id="KW-0261">Viral envelope protein</keyword>
<dbReference type="EMBL" id="MH557016">
    <property type="protein sequence ID" value="AXT92553.1"/>
    <property type="molecule type" value="Genomic_RNA"/>
</dbReference>
<evidence type="ECO:0000256" key="24">
    <source>
        <dbReference type="SAM" id="Phobius"/>
    </source>
</evidence>
<dbReference type="GO" id="GO:0055036">
    <property type="term" value="C:virion membrane"/>
    <property type="evidence" value="ECO:0007669"/>
    <property type="project" value="UniProtKB-SubCell"/>
</dbReference>
<comment type="caution">
    <text evidence="23">Lacks conserved residue(s) required for the propagation of feature annotation.</text>
</comment>
<comment type="similarity">
    <text evidence="23">Belongs to the betacoronaviruses spike protein family.</text>
</comment>
<evidence type="ECO:0000313" key="29">
    <source>
        <dbReference type="EMBL" id="AMN88686.1"/>
    </source>
</evidence>
<dbReference type="Gene3D" id="3.30.70.1840">
    <property type="match status" value="1"/>
</dbReference>
<dbReference type="GO" id="GO:0019031">
    <property type="term" value="C:viral envelope"/>
    <property type="evidence" value="ECO:0007669"/>
    <property type="project" value="UniProtKB-UniRule"/>
</dbReference>
<dbReference type="Pfam" id="PF09408">
    <property type="entry name" value="bCoV_S1_RBD"/>
    <property type="match status" value="1"/>
</dbReference>
<dbReference type="FunFam" id="1.20.5.300:FF:000006">
    <property type="entry name" value="Spike glycoprotein"/>
    <property type="match status" value="1"/>
</dbReference>
<comment type="PTM">
    <text evidence="23">Specific enzymatic cleavages in vivo yield mature proteins. The precursor is processed into S1 and S2 by host cell furin or another cellular protease to yield the mature S1 and S2 proteins. Additionally, a second cleavage leads to the release of a fusion peptide after viral attachment to host cell receptor.</text>
</comment>
<evidence type="ECO:0000259" key="26">
    <source>
        <dbReference type="PROSITE" id="PS51922"/>
    </source>
</evidence>
<feature type="disulfide bond" evidence="23">
    <location>
        <begin position="370"/>
        <end position="423"/>
    </location>
</feature>
<evidence type="ECO:0000259" key="25">
    <source>
        <dbReference type="PROSITE" id="PS51921"/>
    </source>
</evidence>
<dbReference type="EMBL" id="KT779555">
    <property type="protein sequence ID" value="AMN88686.1"/>
    <property type="molecule type" value="Genomic_RNA"/>
</dbReference>
<dbReference type="InterPro" id="IPR044873">
    <property type="entry name" value="Spike_S2_CoV_HR1"/>
</dbReference>
<keyword evidence="12 23" id="KW-1043">Host membrane</keyword>
<dbReference type="InterPro" id="IPR043607">
    <property type="entry name" value="CoV_S1_C"/>
</dbReference>
<dbReference type="InterPro" id="IPR018548">
    <property type="entry name" value="Spike_S1_RBD_bCoV"/>
</dbReference>
<feature type="short sequence motif" description="KxHxx" evidence="23">
    <location>
        <begin position="1352"/>
        <end position="1356"/>
    </location>
</feature>
<dbReference type="PROSITE" id="PS51921">
    <property type="entry name" value="BCOV_S1_CTD"/>
    <property type="match status" value="1"/>
</dbReference>
<evidence type="ECO:0000313" key="33">
    <source>
        <dbReference type="EMBL" id="AXT92554.1"/>
    </source>
</evidence>
<accession>A0A140H1H1</accession>
<organismHost>
    <name type="scientific">Homo sapiens</name>
    <name type="common">Human</name>
    <dbReference type="NCBI Taxonomy" id="9606"/>
</organismHost>
<name>A0A140H1H1_CVHK1</name>
<keyword evidence="3 23" id="KW-1168">Fusion of virus membrane with host membrane</keyword>
<evidence type="ECO:0000256" key="1">
    <source>
        <dbReference type="ARBA" id="ARBA00004372"/>
    </source>
</evidence>
<feature type="topological domain" description="Cytoplasmic" evidence="23">
    <location>
        <begin position="1322"/>
        <end position="1356"/>
    </location>
</feature>
<comment type="subunit">
    <text evidence="23">Homotrimer; each monomer consists of a S1 and a S2 subunit. The resulting peplomers protrude from the virus surface as spikes.</text>
</comment>
<feature type="transmembrane region" description="Helical" evidence="24">
    <location>
        <begin position="1301"/>
        <end position="1324"/>
    </location>
</feature>
<evidence type="ECO:0000256" key="18">
    <source>
        <dbReference type="ARBA" id="ARBA00023139"/>
    </source>
</evidence>
<feature type="disulfide bond" evidence="23">
    <location>
        <begin position="327"/>
        <end position="352"/>
    </location>
</feature>
<dbReference type="CDD" id="cd21625">
    <property type="entry name" value="MHV-like_Spike_S1_NTD"/>
    <property type="match status" value="1"/>
</dbReference>
<evidence type="ECO:0000256" key="5">
    <source>
        <dbReference type="ARBA" id="ARBA00022511"/>
    </source>
</evidence>
<feature type="domain" description="Coronavirus spike (S) glycoprotein S2 subunit heptad repeat 1 (HR1) region profile" evidence="27">
    <location>
        <begin position="981"/>
        <end position="1086"/>
    </location>
</feature>
<keyword evidence="10 23" id="KW-1161">Viral attachment to host cell</keyword>
<dbReference type="EMBL" id="MH556998">
    <property type="protein sequence ID" value="AXT92535.1"/>
    <property type="molecule type" value="Genomic_RNA"/>
</dbReference>
<evidence type="ECO:0000256" key="15">
    <source>
        <dbReference type="ARBA" id="ARBA00023026"/>
    </source>
</evidence>
<dbReference type="CDD" id="cd22380">
    <property type="entry name" value="HKU1-CoV-like_Spike_SD1-2_S1-S2_S2"/>
    <property type="match status" value="1"/>
</dbReference>
<dbReference type="GO" id="GO:0046813">
    <property type="term" value="P:receptor-mediated virion attachment to host cell"/>
    <property type="evidence" value="ECO:0007669"/>
    <property type="project" value="UniProtKB-UniRule"/>
</dbReference>
<dbReference type="InterPro" id="IPR032500">
    <property type="entry name" value="bCoV_S1_N"/>
</dbReference>
<keyword evidence="18 23" id="KW-0564">Palmitate</keyword>
<evidence type="ECO:0000256" key="17">
    <source>
        <dbReference type="ARBA" id="ARBA00023136"/>
    </source>
</evidence>
<dbReference type="Gene3D" id="1.20.5.300">
    <property type="match status" value="2"/>
</dbReference>
<dbReference type="PROSITE" id="PS51922">
    <property type="entry name" value="BCOV_S1_NTD"/>
    <property type="match status" value="1"/>
</dbReference>
<evidence type="ECO:0000256" key="8">
    <source>
        <dbReference type="ARBA" id="ARBA00022692"/>
    </source>
</evidence>